<dbReference type="PROSITE" id="PS50011">
    <property type="entry name" value="PROTEIN_KINASE_DOM"/>
    <property type="match status" value="1"/>
</dbReference>
<evidence type="ECO:0000313" key="5">
    <source>
        <dbReference type="Proteomes" id="UP001385951"/>
    </source>
</evidence>
<dbReference type="InterPro" id="IPR011009">
    <property type="entry name" value="Kinase-like_dom_sf"/>
</dbReference>
<protein>
    <recommendedName>
        <fullName evidence="1">non-specific serine/threonine protein kinase</fullName>
        <ecNumber evidence="1">2.7.11.1</ecNumber>
    </recommendedName>
</protein>
<dbReference type="PROSITE" id="PS00108">
    <property type="entry name" value="PROTEIN_KINASE_ST"/>
    <property type="match status" value="1"/>
</dbReference>
<dbReference type="SUPFAM" id="SSF56112">
    <property type="entry name" value="Protein kinase-like (PK-like)"/>
    <property type="match status" value="1"/>
</dbReference>
<dbReference type="InterPro" id="IPR008271">
    <property type="entry name" value="Ser/Thr_kinase_AS"/>
</dbReference>
<dbReference type="InterPro" id="IPR000719">
    <property type="entry name" value="Prot_kinase_dom"/>
</dbReference>
<dbReference type="InterPro" id="IPR050235">
    <property type="entry name" value="CK1_Ser-Thr_kinase"/>
</dbReference>
<evidence type="ECO:0000313" key="4">
    <source>
        <dbReference type="EMBL" id="KAK7691053.1"/>
    </source>
</evidence>
<dbReference type="Proteomes" id="UP001385951">
    <property type="component" value="Unassembled WGS sequence"/>
</dbReference>
<dbReference type="EMBL" id="JASBNA010000006">
    <property type="protein sequence ID" value="KAK7691053.1"/>
    <property type="molecule type" value="Genomic_DNA"/>
</dbReference>
<feature type="compositionally biased region" description="Basic and acidic residues" evidence="2">
    <location>
        <begin position="336"/>
        <end position="346"/>
    </location>
</feature>
<proteinExistence type="predicted"/>
<dbReference type="GO" id="GO:0004674">
    <property type="term" value="F:protein serine/threonine kinase activity"/>
    <property type="evidence" value="ECO:0007669"/>
    <property type="project" value="UniProtKB-EC"/>
</dbReference>
<dbReference type="Gene3D" id="1.10.510.10">
    <property type="entry name" value="Transferase(Phosphotransferase) domain 1"/>
    <property type="match status" value="1"/>
</dbReference>
<dbReference type="SMART" id="SM00220">
    <property type="entry name" value="S_TKc"/>
    <property type="match status" value="1"/>
</dbReference>
<feature type="region of interest" description="Disordered" evidence="2">
    <location>
        <begin position="281"/>
        <end position="346"/>
    </location>
</feature>
<evidence type="ECO:0000259" key="3">
    <source>
        <dbReference type="PROSITE" id="PS50011"/>
    </source>
</evidence>
<organism evidence="4 5">
    <name type="scientific">Cerrena zonata</name>
    <dbReference type="NCBI Taxonomy" id="2478898"/>
    <lineage>
        <taxon>Eukaryota</taxon>
        <taxon>Fungi</taxon>
        <taxon>Dikarya</taxon>
        <taxon>Basidiomycota</taxon>
        <taxon>Agaricomycotina</taxon>
        <taxon>Agaricomycetes</taxon>
        <taxon>Polyporales</taxon>
        <taxon>Cerrenaceae</taxon>
        <taxon>Cerrena</taxon>
    </lineage>
</organism>
<gene>
    <name evidence="4" type="ORF">QCA50_006156</name>
</gene>
<accession>A0AAW0GLG5</accession>
<dbReference type="EC" id="2.7.11.1" evidence="1"/>
<dbReference type="GO" id="GO:0005524">
    <property type="term" value="F:ATP binding"/>
    <property type="evidence" value="ECO:0007669"/>
    <property type="project" value="InterPro"/>
</dbReference>
<dbReference type="AlphaFoldDB" id="A0AAW0GLG5"/>
<evidence type="ECO:0000256" key="2">
    <source>
        <dbReference type="SAM" id="MobiDB-lite"/>
    </source>
</evidence>
<dbReference type="PANTHER" id="PTHR11909">
    <property type="entry name" value="CASEIN KINASE-RELATED"/>
    <property type="match status" value="1"/>
</dbReference>
<evidence type="ECO:0000256" key="1">
    <source>
        <dbReference type="ARBA" id="ARBA00012513"/>
    </source>
</evidence>
<reference evidence="4 5" key="1">
    <citation type="submission" date="2022-09" db="EMBL/GenBank/DDBJ databases">
        <authorList>
            <person name="Palmer J.M."/>
        </authorList>
    </citation>
    <scope>NUCLEOTIDE SEQUENCE [LARGE SCALE GENOMIC DNA]</scope>
    <source>
        <strain evidence="4 5">DSM 7382</strain>
    </source>
</reference>
<feature type="domain" description="Protein kinase" evidence="3">
    <location>
        <begin position="5"/>
        <end position="282"/>
    </location>
</feature>
<sequence>MSMRLHIDSIIDRGGFARVYVAQVNVSGRLPLKSKVALKKTHVTKHVKHPTLLHEAAALLMLKGHESIPAVFAWGRSQYYEYLALQLLGPTVSTFSKESNPTMRNLVAITCQILDALEHVHKHHIIHGDVKPGNFLFGTGQDDSQIGHIYVIDFGLAKRYADPLTFEHIPDGKIPALRGTPVYASLNMHYHRMPSRRDDMESLAYSILKLLRGSLPWADFRCDSELPIKAIWSGPALCGDYPPVFGEFLDYTRGMEFEEVPDYKAWRARFRRLVSAEDEPLLYDPSDQNPPFVGSISGSGGPSDLQPDPASDSDHDDSLPSSDDHWIPTSSWPPPERMREEDLLGNEKELIAQELEIFDEPPKMDKPYLQYKERVELMVPL</sequence>
<keyword evidence="5" id="KW-1185">Reference proteome</keyword>
<comment type="caution">
    <text evidence="4">The sequence shown here is derived from an EMBL/GenBank/DDBJ whole genome shotgun (WGS) entry which is preliminary data.</text>
</comment>
<dbReference type="Pfam" id="PF00069">
    <property type="entry name" value="Pkinase"/>
    <property type="match status" value="1"/>
</dbReference>
<name>A0AAW0GLG5_9APHY</name>
<feature type="compositionally biased region" description="Basic and acidic residues" evidence="2">
    <location>
        <begin position="312"/>
        <end position="326"/>
    </location>
</feature>